<dbReference type="AlphaFoldDB" id="A0A0C2FGF3"/>
<dbReference type="EMBL" id="KN767153">
    <property type="protein sequence ID" value="KIH47685.1"/>
    <property type="molecule type" value="Genomic_DNA"/>
</dbReference>
<gene>
    <name evidence="1" type="ORF">ANCDUO_22251</name>
</gene>
<proteinExistence type="predicted"/>
<evidence type="ECO:0000313" key="1">
    <source>
        <dbReference type="EMBL" id="KIH47685.1"/>
    </source>
</evidence>
<name>A0A0C2FGF3_9BILA</name>
<dbReference type="Proteomes" id="UP000054047">
    <property type="component" value="Unassembled WGS sequence"/>
</dbReference>
<accession>A0A0C2FGF3</accession>
<evidence type="ECO:0000313" key="2">
    <source>
        <dbReference type="Proteomes" id="UP000054047"/>
    </source>
</evidence>
<sequence length="83" mass="9668">YKYVKGQRLTDLDLSELYEGLKLNEINEYTHILTGTTCPYTTYGSFEHFSRSCNAVSRHWCSCVSEMVRNVTCRVSSDLSFRR</sequence>
<protein>
    <submittedName>
        <fullName evidence="1">Uncharacterized protein</fullName>
    </submittedName>
</protein>
<organism evidence="1 2">
    <name type="scientific">Ancylostoma duodenale</name>
    <dbReference type="NCBI Taxonomy" id="51022"/>
    <lineage>
        <taxon>Eukaryota</taxon>
        <taxon>Metazoa</taxon>
        <taxon>Ecdysozoa</taxon>
        <taxon>Nematoda</taxon>
        <taxon>Chromadorea</taxon>
        <taxon>Rhabditida</taxon>
        <taxon>Rhabditina</taxon>
        <taxon>Rhabditomorpha</taxon>
        <taxon>Strongyloidea</taxon>
        <taxon>Ancylostomatidae</taxon>
        <taxon>Ancylostomatinae</taxon>
        <taxon>Ancylostoma</taxon>
    </lineage>
</organism>
<feature type="non-terminal residue" evidence="1">
    <location>
        <position position="1"/>
    </location>
</feature>
<reference evidence="1 2" key="1">
    <citation type="submission" date="2013-12" db="EMBL/GenBank/DDBJ databases">
        <title>Draft genome of the parsitic nematode Ancylostoma duodenale.</title>
        <authorList>
            <person name="Mitreva M."/>
        </authorList>
    </citation>
    <scope>NUCLEOTIDE SEQUENCE [LARGE SCALE GENOMIC DNA]</scope>
    <source>
        <strain evidence="1 2">Zhejiang</strain>
    </source>
</reference>
<keyword evidence="2" id="KW-1185">Reference proteome</keyword>
<dbReference type="OrthoDB" id="2104723at2759"/>